<dbReference type="SMART" id="SM00388">
    <property type="entry name" value="HisKA"/>
    <property type="match status" value="1"/>
</dbReference>
<organism evidence="15 16">
    <name type="scientific">Syntrophobacter fumaroxidans (strain DSM 10017 / MPOB)</name>
    <dbReference type="NCBI Taxonomy" id="335543"/>
    <lineage>
        <taxon>Bacteria</taxon>
        <taxon>Pseudomonadati</taxon>
        <taxon>Thermodesulfobacteriota</taxon>
        <taxon>Syntrophobacteria</taxon>
        <taxon>Syntrophobacterales</taxon>
        <taxon>Syntrophobacteraceae</taxon>
        <taxon>Syntrophobacter</taxon>
    </lineage>
</organism>
<dbReference type="SMART" id="SM00387">
    <property type="entry name" value="HATPase_c"/>
    <property type="match status" value="1"/>
</dbReference>
<evidence type="ECO:0000256" key="9">
    <source>
        <dbReference type="ARBA" id="ARBA00022840"/>
    </source>
</evidence>
<evidence type="ECO:0000256" key="5">
    <source>
        <dbReference type="ARBA" id="ARBA00022679"/>
    </source>
</evidence>
<dbReference type="PANTHER" id="PTHR42878:SF7">
    <property type="entry name" value="SENSOR HISTIDINE KINASE GLRK"/>
    <property type="match status" value="1"/>
</dbReference>
<accession>A0LJN2</accession>
<dbReference type="GO" id="GO:0005524">
    <property type="term" value="F:ATP binding"/>
    <property type="evidence" value="ECO:0007669"/>
    <property type="project" value="UniProtKB-KW"/>
</dbReference>
<dbReference type="CDD" id="cd00082">
    <property type="entry name" value="HisKA"/>
    <property type="match status" value="1"/>
</dbReference>
<evidence type="ECO:0000256" key="11">
    <source>
        <dbReference type="ARBA" id="ARBA00023012"/>
    </source>
</evidence>
<dbReference type="Gene3D" id="3.30.565.10">
    <property type="entry name" value="Histidine kinase-like ATPase, C-terminal domain"/>
    <property type="match status" value="1"/>
</dbReference>
<dbReference type="PRINTS" id="PR00344">
    <property type="entry name" value="BCTRLSENSOR"/>
</dbReference>
<dbReference type="GO" id="GO:0016020">
    <property type="term" value="C:membrane"/>
    <property type="evidence" value="ECO:0007669"/>
    <property type="project" value="UniProtKB-SubCell"/>
</dbReference>
<dbReference type="InterPro" id="IPR000014">
    <property type="entry name" value="PAS"/>
</dbReference>
<dbReference type="SUPFAM" id="SSF47384">
    <property type="entry name" value="Homodimeric domain of signal transducing histidine kinase"/>
    <property type="match status" value="1"/>
</dbReference>
<dbReference type="SUPFAM" id="SSF55874">
    <property type="entry name" value="ATPase domain of HSP90 chaperone/DNA topoisomerase II/histidine kinase"/>
    <property type="match status" value="1"/>
</dbReference>
<evidence type="ECO:0000256" key="1">
    <source>
        <dbReference type="ARBA" id="ARBA00000085"/>
    </source>
</evidence>
<evidence type="ECO:0000256" key="3">
    <source>
        <dbReference type="ARBA" id="ARBA00012438"/>
    </source>
</evidence>
<dbReference type="InterPro" id="IPR003661">
    <property type="entry name" value="HisK_dim/P_dom"/>
</dbReference>
<feature type="domain" description="Histidine kinase" evidence="13">
    <location>
        <begin position="147"/>
        <end position="352"/>
    </location>
</feature>
<keyword evidence="9" id="KW-0067">ATP-binding</keyword>
<dbReference type="InterPro" id="IPR004358">
    <property type="entry name" value="Sig_transdc_His_kin-like_C"/>
</dbReference>
<dbReference type="eggNOG" id="COG5000">
    <property type="taxonomic scope" value="Bacteria"/>
</dbReference>
<dbReference type="Gene3D" id="1.10.287.130">
    <property type="match status" value="1"/>
</dbReference>
<feature type="domain" description="PAS" evidence="14">
    <location>
        <begin position="17"/>
        <end position="81"/>
    </location>
</feature>
<keyword evidence="5 15" id="KW-0808">Transferase</keyword>
<dbReference type="GO" id="GO:0000156">
    <property type="term" value="F:phosphorelay response regulator activity"/>
    <property type="evidence" value="ECO:0007669"/>
    <property type="project" value="TreeGrafter"/>
</dbReference>
<dbReference type="Pfam" id="PF13426">
    <property type="entry name" value="PAS_9"/>
    <property type="match status" value="1"/>
</dbReference>
<evidence type="ECO:0000313" key="16">
    <source>
        <dbReference type="Proteomes" id="UP000001784"/>
    </source>
</evidence>
<dbReference type="RefSeq" id="WP_011698804.1">
    <property type="nucleotide sequence ID" value="NC_008554.1"/>
</dbReference>
<dbReference type="Pfam" id="PF02518">
    <property type="entry name" value="HATPase_c"/>
    <property type="match status" value="1"/>
</dbReference>
<evidence type="ECO:0000259" key="13">
    <source>
        <dbReference type="PROSITE" id="PS50109"/>
    </source>
</evidence>
<dbReference type="HOGENOM" id="CLU_751699_0_0_7"/>
<keyword evidence="6" id="KW-0812">Transmembrane</keyword>
<dbReference type="InParanoid" id="A0LJN2"/>
<evidence type="ECO:0000256" key="4">
    <source>
        <dbReference type="ARBA" id="ARBA00022553"/>
    </source>
</evidence>
<dbReference type="SMART" id="SM00091">
    <property type="entry name" value="PAS"/>
    <property type="match status" value="1"/>
</dbReference>
<dbReference type="InterPro" id="IPR005467">
    <property type="entry name" value="His_kinase_dom"/>
</dbReference>
<dbReference type="PANTHER" id="PTHR42878">
    <property type="entry name" value="TWO-COMPONENT HISTIDINE KINASE"/>
    <property type="match status" value="1"/>
</dbReference>
<dbReference type="KEGG" id="sfu:Sfum_1949"/>
<dbReference type="EMBL" id="CP000478">
    <property type="protein sequence ID" value="ABK17634.1"/>
    <property type="molecule type" value="Genomic_DNA"/>
</dbReference>
<keyword evidence="12" id="KW-0472">Membrane</keyword>
<dbReference type="InterPro" id="IPR036097">
    <property type="entry name" value="HisK_dim/P_sf"/>
</dbReference>
<evidence type="ECO:0000256" key="8">
    <source>
        <dbReference type="ARBA" id="ARBA00022777"/>
    </source>
</evidence>
<dbReference type="AlphaFoldDB" id="A0LJN2"/>
<dbReference type="InterPro" id="IPR035965">
    <property type="entry name" value="PAS-like_dom_sf"/>
</dbReference>
<evidence type="ECO:0000259" key="14">
    <source>
        <dbReference type="PROSITE" id="PS50112"/>
    </source>
</evidence>
<keyword evidence="16" id="KW-1185">Reference proteome</keyword>
<reference evidence="15 16" key="1">
    <citation type="submission" date="2006-10" db="EMBL/GenBank/DDBJ databases">
        <title>Complete sequence of Syntrophobacter fumaroxidans MPOB.</title>
        <authorList>
            <consortium name="US DOE Joint Genome Institute"/>
            <person name="Copeland A."/>
            <person name="Lucas S."/>
            <person name="Lapidus A."/>
            <person name="Barry K."/>
            <person name="Detter J.C."/>
            <person name="Glavina del Rio T."/>
            <person name="Hammon N."/>
            <person name="Israni S."/>
            <person name="Pitluck S."/>
            <person name="Goltsman E.G."/>
            <person name="Martinez M."/>
            <person name="Schmutz J."/>
            <person name="Larimer F."/>
            <person name="Land M."/>
            <person name="Hauser L."/>
            <person name="Kyrpides N."/>
            <person name="Kim E."/>
            <person name="Boone D.R."/>
            <person name="Brockman F."/>
            <person name="Culley D."/>
            <person name="Ferry J."/>
            <person name="Gunsalus R."/>
            <person name="McInerney M.J."/>
            <person name="Morrison M."/>
            <person name="Plugge C."/>
            <person name="Rohlin L."/>
            <person name="Scholten J."/>
            <person name="Sieber J."/>
            <person name="Stams A.J.M."/>
            <person name="Worm P."/>
            <person name="Henstra A.M."/>
            <person name="Richardson P."/>
        </authorList>
    </citation>
    <scope>NUCLEOTIDE SEQUENCE [LARGE SCALE GENOMIC DNA]</scope>
    <source>
        <strain evidence="16">DSM 10017 / MPOB</strain>
    </source>
</reference>
<proteinExistence type="predicted"/>
<evidence type="ECO:0000256" key="6">
    <source>
        <dbReference type="ARBA" id="ARBA00022692"/>
    </source>
</evidence>
<comment type="catalytic activity">
    <reaction evidence="1">
        <text>ATP + protein L-histidine = ADP + protein N-phospho-L-histidine.</text>
        <dbReference type="EC" id="2.7.13.3"/>
    </reaction>
</comment>
<keyword evidence="8 15" id="KW-0418">Kinase</keyword>
<evidence type="ECO:0000256" key="10">
    <source>
        <dbReference type="ARBA" id="ARBA00022989"/>
    </source>
</evidence>
<keyword evidence="7" id="KW-0547">Nucleotide-binding</keyword>
<dbReference type="Gene3D" id="3.30.450.20">
    <property type="entry name" value="PAS domain"/>
    <property type="match status" value="1"/>
</dbReference>
<dbReference type="EC" id="2.7.13.3" evidence="3"/>
<gene>
    <name evidence="15" type="ordered locus">Sfum_1949</name>
</gene>
<dbReference type="InterPro" id="IPR003594">
    <property type="entry name" value="HATPase_dom"/>
</dbReference>
<dbReference type="GO" id="GO:0000155">
    <property type="term" value="F:phosphorelay sensor kinase activity"/>
    <property type="evidence" value="ECO:0007669"/>
    <property type="project" value="InterPro"/>
</dbReference>
<dbReference type="Pfam" id="PF00512">
    <property type="entry name" value="HisKA"/>
    <property type="match status" value="1"/>
</dbReference>
<dbReference type="NCBIfam" id="TIGR00229">
    <property type="entry name" value="sensory_box"/>
    <property type="match status" value="1"/>
</dbReference>
<dbReference type="CDD" id="cd00130">
    <property type="entry name" value="PAS"/>
    <property type="match status" value="1"/>
</dbReference>
<keyword evidence="10" id="KW-1133">Transmembrane helix</keyword>
<evidence type="ECO:0000313" key="15">
    <source>
        <dbReference type="EMBL" id="ABK17634.1"/>
    </source>
</evidence>
<evidence type="ECO:0000256" key="2">
    <source>
        <dbReference type="ARBA" id="ARBA00004141"/>
    </source>
</evidence>
<dbReference type="GO" id="GO:0030295">
    <property type="term" value="F:protein kinase activator activity"/>
    <property type="evidence" value="ECO:0007669"/>
    <property type="project" value="TreeGrafter"/>
</dbReference>
<name>A0LJN2_SYNFM</name>
<protein>
    <recommendedName>
        <fullName evidence="3">histidine kinase</fullName>
        <ecNumber evidence="3">2.7.13.3</ecNumber>
    </recommendedName>
</protein>
<keyword evidence="4" id="KW-0597">Phosphoprotein</keyword>
<dbReference type="CDD" id="cd00075">
    <property type="entry name" value="HATPase"/>
    <property type="match status" value="1"/>
</dbReference>
<dbReference type="SUPFAM" id="SSF55785">
    <property type="entry name" value="PYP-like sensor domain (PAS domain)"/>
    <property type="match status" value="1"/>
</dbReference>
<evidence type="ECO:0000256" key="7">
    <source>
        <dbReference type="ARBA" id="ARBA00022741"/>
    </source>
</evidence>
<keyword evidence="11" id="KW-0902">Two-component regulatory system</keyword>
<comment type="subcellular location">
    <subcellularLocation>
        <location evidence="2">Membrane</location>
        <topology evidence="2">Multi-pass membrane protein</topology>
    </subcellularLocation>
</comment>
<dbReference type="GO" id="GO:0007234">
    <property type="term" value="P:osmosensory signaling via phosphorelay pathway"/>
    <property type="evidence" value="ECO:0007669"/>
    <property type="project" value="TreeGrafter"/>
</dbReference>
<dbReference type="OrthoDB" id="5448087at2"/>
<sequence>MKLIEACCTHGELWEIILSSIKEAIILSDTAGRVLSASPAVERILGYKPHELEGEDLSLLFTSEDVSCLCPNILHLAVKHRRFDGELMLVRKDGSRFVCSMSVERHVDPEEGKEILLFCVEDVEKRRELERTAAGSHYQDLIKIANGIAHEIRNPLVSLGGFLNRIYKTHSGDDELMKYHDISMRSLRRIENLIAKVELFARLPTPQLEETVIRDLIEELAKSYEDELRKRKIELHLTVDDAVLLVDRNLIAKALAIIIENAIQVLPGGGRIEILSRSMSDQYELSVIDNGPGISADDLPYVFNPFFSTRPDGVGIDLAVVRRVAETHGGCVGVISSPGEGATFYLRLPVERRRSIRTMRLSEDHGVKPTLFTFHKSP</sequence>
<dbReference type="PROSITE" id="PS50112">
    <property type="entry name" value="PAS"/>
    <property type="match status" value="1"/>
</dbReference>
<dbReference type="InterPro" id="IPR050351">
    <property type="entry name" value="BphY/WalK/GraS-like"/>
</dbReference>
<dbReference type="STRING" id="335543.Sfum_1949"/>
<evidence type="ECO:0000256" key="12">
    <source>
        <dbReference type="ARBA" id="ARBA00023136"/>
    </source>
</evidence>
<dbReference type="Proteomes" id="UP000001784">
    <property type="component" value="Chromosome"/>
</dbReference>
<dbReference type="InterPro" id="IPR036890">
    <property type="entry name" value="HATPase_C_sf"/>
</dbReference>
<dbReference type="PROSITE" id="PS50109">
    <property type="entry name" value="HIS_KIN"/>
    <property type="match status" value="1"/>
</dbReference>